<keyword evidence="3" id="KW-1185">Reference proteome</keyword>
<feature type="compositionally biased region" description="Basic residues" evidence="1">
    <location>
        <begin position="31"/>
        <end position="41"/>
    </location>
</feature>
<dbReference type="AlphaFoldDB" id="A0A6A5WMI0"/>
<sequence length="111" mass="12692">MAWHEAGNLQRPRWKRARLAPVLTLPSARGREKRQRSAAQRRQHETAEWSGGPKTATSDSPSAPAERIQGRIEGKQYMRTVPSPGWESFEWKPQSERVDWDMSIGTCAQNH</sequence>
<name>A0A6A5WMI0_9PLEO</name>
<organism evidence="2 3">
    <name type="scientific">Amniculicola lignicola CBS 123094</name>
    <dbReference type="NCBI Taxonomy" id="1392246"/>
    <lineage>
        <taxon>Eukaryota</taxon>
        <taxon>Fungi</taxon>
        <taxon>Dikarya</taxon>
        <taxon>Ascomycota</taxon>
        <taxon>Pezizomycotina</taxon>
        <taxon>Dothideomycetes</taxon>
        <taxon>Pleosporomycetidae</taxon>
        <taxon>Pleosporales</taxon>
        <taxon>Amniculicolaceae</taxon>
        <taxon>Amniculicola</taxon>
    </lineage>
</organism>
<proteinExistence type="predicted"/>
<gene>
    <name evidence="2" type="ORF">P154DRAFT_574648</name>
</gene>
<evidence type="ECO:0000313" key="2">
    <source>
        <dbReference type="EMBL" id="KAF2001969.1"/>
    </source>
</evidence>
<protein>
    <submittedName>
        <fullName evidence="2">Uncharacterized protein</fullName>
    </submittedName>
</protein>
<evidence type="ECO:0000256" key="1">
    <source>
        <dbReference type="SAM" id="MobiDB-lite"/>
    </source>
</evidence>
<feature type="region of interest" description="Disordered" evidence="1">
    <location>
        <begin position="20"/>
        <end position="75"/>
    </location>
</feature>
<evidence type="ECO:0000313" key="3">
    <source>
        <dbReference type="Proteomes" id="UP000799779"/>
    </source>
</evidence>
<dbReference type="Proteomes" id="UP000799779">
    <property type="component" value="Unassembled WGS sequence"/>
</dbReference>
<dbReference type="EMBL" id="ML977580">
    <property type="protein sequence ID" value="KAF2001969.1"/>
    <property type="molecule type" value="Genomic_DNA"/>
</dbReference>
<reference evidence="2" key="1">
    <citation type="journal article" date="2020" name="Stud. Mycol.">
        <title>101 Dothideomycetes genomes: a test case for predicting lifestyles and emergence of pathogens.</title>
        <authorList>
            <person name="Haridas S."/>
            <person name="Albert R."/>
            <person name="Binder M."/>
            <person name="Bloem J."/>
            <person name="Labutti K."/>
            <person name="Salamov A."/>
            <person name="Andreopoulos B."/>
            <person name="Baker S."/>
            <person name="Barry K."/>
            <person name="Bills G."/>
            <person name="Bluhm B."/>
            <person name="Cannon C."/>
            <person name="Castanera R."/>
            <person name="Culley D."/>
            <person name="Daum C."/>
            <person name="Ezra D."/>
            <person name="Gonzalez J."/>
            <person name="Henrissat B."/>
            <person name="Kuo A."/>
            <person name="Liang C."/>
            <person name="Lipzen A."/>
            <person name="Lutzoni F."/>
            <person name="Magnuson J."/>
            <person name="Mondo S."/>
            <person name="Nolan M."/>
            <person name="Ohm R."/>
            <person name="Pangilinan J."/>
            <person name="Park H.-J."/>
            <person name="Ramirez L."/>
            <person name="Alfaro M."/>
            <person name="Sun H."/>
            <person name="Tritt A."/>
            <person name="Yoshinaga Y."/>
            <person name="Zwiers L.-H."/>
            <person name="Turgeon B."/>
            <person name="Goodwin S."/>
            <person name="Spatafora J."/>
            <person name="Crous P."/>
            <person name="Grigoriev I."/>
        </authorList>
    </citation>
    <scope>NUCLEOTIDE SEQUENCE</scope>
    <source>
        <strain evidence="2">CBS 123094</strain>
    </source>
</reference>
<accession>A0A6A5WMI0</accession>